<keyword evidence="3" id="KW-0274">FAD</keyword>
<dbReference type="InterPro" id="IPR036188">
    <property type="entry name" value="FAD/NAD-bd_sf"/>
</dbReference>
<dbReference type="GeneID" id="98179466"/>
<dbReference type="Pfam" id="PF01494">
    <property type="entry name" value="FAD_binding_3"/>
    <property type="match status" value="1"/>
</dbReference>
<organism evidence="6 7">
    <name type="scientific">Madurella fahalii</name>
    <dbReference type="NCBI Taxonomy" id="1157608"/>
    <lineage>
        <taxon>Eukaryota</taxon>
        <taxon>Fungi</taxon>
        <taxon>Dikarya</taxon>
        <taxon>Ascomycota</taxon>
        <taxon>Pezizomycotina</taxon>
        <taxon>Sordariomycetes</taxon>
        <taxon>Sordariomycetidae</taxon>
        <taxon>Sordariales</taxon>
        <taxon>Sordariales incertae sedis</taxon>
        <taxon>Madurella</taxon>
    </lineage>
</organism>
<keyword evidence="4" id="KW-0560">Oxidoreductase</keyword>
<keyword evidence="2" id="KW-0285">Flavoprotein</keyword>
<dbReference type="PANTHER" id="PTHR46720">
    <property type="entry name" value="HYDROXYLASE, PUTATIVE (AFU_ORTHOLOGUE AFUA_3G01460)-RELATED"/>
    <property type="match status" value="1"/>
</dbReference>
<dbReference type="PANTHER" id="PTHR46720:SF3">
    <property type="entry name" value="FAD-BINDING DOMAIN-CONTAINING PROTEIN-RELATED"/>
    <property type="match status" value="1"/>
</dbReference>
<evidence type="ECO:0000256" key="3">
    <source>
        <dbReference type="ARBA" id="ARBA00022827"/>
    </source>
</evidence>
<proteinExistence type="inferred from homology"/>
<comment type="similarity">
    <text evidence="1">Belongs to the paxM FAD-dependent monooxygenase family.</text>
</comment>
<dbReference type="SUPFAM" id="SSF51905">
    <property type="entry name" value="FAD/NAD(P)-binding domain"/>
    <property type="match status" value="1"/>
</dbReference>
<evidence type="ECO:0000256" key="4">
    <source>
        <dbReference type="ARBA" id="ARBA00023002"/>
    </source>
</evidence>
<comment type="caution">
    <text evidence="6">The sequence shown here is derived from an EMBL/GenBank/DDBJ whole genome shotgun (WGS) entry which is preliminary data.</text>
</comment>
<dbReference type="Proteomes" id="UP001628179">
    <property type="component" value="Unassembled WGS sequence"/>
</dbReference>
<evidence type="ECO:0000313" key="6">
    <source>
        <dbReference type="EMBL" id="GAB1318513.1"/>
    </source>
</evidence>
<evidence type="ECO:0000256" key="1">
    <source>
        <dbReference type="ARBA" id="ARBA00007992"/>
    </source>
</evidence>
<dbReference type="RefSeq" id="XP_070920244.1">
    <property type="nucleotide sequence ID" value="XM_071064143.1"/>
</dbReference>
<name>A0ABQ0GL68_9PEZI</name>
<protein>
    <recommendedName>
        <fullName evidence="5">FAD-binding domain-containing protein</fullName>
    </recommendedName>
</protein>
<evidence type="ECO:0000313" key="7">
    <source>
        <dbReference type="Proteomes" id="UP001628179"/>
    </source>
</evidence>
<dbReference type="InterPro" id="IPR002938">
    <property type="entry name" value="FAD-bd"/>
</dbReference>
<dbReference type="InterPro" id="IPR051104">
    <property type="entry name" value="FAD_monoxygenase"/>
</dbReference>
<evidence type="ECO:0000259" key="5">
    <source>
        <dbReference type="Pfam" id="PF01494"/>
    </source>
</evidence>
<reference evidence="6 7" key="1">
    <citation type="submission" date="2024-09" db="EMBL/GenBank/DDBJ databases">
        <title>Itraconazole resistance in Madurella fahalii resulting from another homologue of gene encoding cytochrome P450 14-alpha sterol demethylase (CYP51).</title>
        <authorList>
            <person name="Yoshioka I."/>
            <person name="Fahal A.H."/>
            <person name="Kaneko S."/>
            <person name="Yaguchi T."/>
        </authorList>
    </citation>
    <scope>NUCLEOTIDE SEQUENCE [LARGE SCALE GENOMIC DNA]</scope>
    <source>
        <strain evidence="6 7">IFM 68171</strain>
    </source>
</reference>
<dbReference type="PRINTS" id="PR00420">
    <property type="entry name" value="RNGMNOXGNASE"/>
</dbReference>
<keyword evidence="7" id="KW-1185">Reference proteome</keyword>
<accession>A0ABQ0GL68</accession>
<dbReference type="Gene3D" id="3.50.50.60">
    <property type="entry name" value="FAD/NAD(P)-binding domain"/>
    <property type="match status" value="1"/>
</dbReference>
<evidence type="ECO:0000256" key="2">
    <source>
        <dbReference type="ARBA" id="ARBA00022630"/>
    </source>
</evidence>
<dbReference type="EMBL" id="BAAFSV010000005">
    <property type="protein sequence ID" value="GAB1318513.1"/>
    <property type="molecule type" value="Genomic_DNA"/>
</dbReference>
<feature type="domain" description="FAD-binding" evidence="5">
    <location>
        <begin position="10"/>
        <end position="372"/>
    </location>
</feature>
<gene>
    <name evidence="6" type="ORF">MFIFM68171_08723</name>
</gene>
<sequence length="432" mass="47150">MPDTHRTIRIVISGGGLAGASLLHALLQHPYIDGHIFESSAAFKEAGMAIGVARNALAALDLMGSSQCLERAGAVAMRGVRFLLAEGDKPGCVVDEVDYTTSGNKRLVSVVHRADFLRELLADVPPERMHVSKKLDRVEKAKDESLTLHFADGTTHECDILIGADGIHSVVRKLVLGADDPAASPRNTGWWTAMTLQPYAAAQASLGKDAVNFEDPHEHSWIGRGCFLMHNLLGNGQLVQLVVAAKEEEAEGSDRWVRTVSADELTRLYQNWPPHLSRAVDSLLCQQPSQPAMYLWEHHLPARTYVSGAICITGDAAHATTPWQGSGGGMSLEDSLVLSTLLSHATNPAEARLALQAYNRVRRSRTQRIVESSRGTGAILCGEGDDPDGCLKEPGSLLRRWDFILDLKVEEHAKEAVELMDRLKRECEARVR</sequence>